<dbReference type="AlphaFoldDB" id="A0A5Y3PTB1"/>
<evidence type="ECO:0000313" key="1">
    <source>
        <dbReference type="EMBL" id="ECI4934576.1"/>
    </source>
</evidence>
<dbReference type="Pfam" id="PF07119">
    <property type="entry name" value="DUF1375"/>
    <property type="match status" value="1"/>
</dbReference>
<proteinExistence type="predicted"/>
<name>A0A5Y3PTB1_SALER</name>
<dbReference type="NCBIfam" id="NF007555">
    <property type="entry name" value="PRK10175.1"/>
    <property type="match status" value="1"/>
</dbReference>
<accession>A0A5Y3PTB1</accession>
<sequence length="75" mass="8545">MRIFMVSIMVITLSGCGSIISRTVPGQGHGNQYYPGVQWDMRDSAWRYITIIDLPFSLLFDTLLLPLDIQHGPYK</sequence>
<keyword evidence="1" id="KW-0449">Lipoprotein</keyword>
<reference evidence="1" key="1">
    <citation type="submission" date="2018-07" db="EMBL/GenBank/DDBJ databases">
        <authorList>
            <person name="Ashton P.M."/>
            <person name="Dallman T."/>
            <person name="Nair S."/>
            <person name="De Pinna E."/>
            <person name="Peters T."/>
            <person name="Grant K."/>
        </authorList>
    </citation>
    <scope>NUCLEOTIDE SEQUENCE [LARGE SCALE GENOMIC DNA]</scope>
    <source>
        <strain evidence="1">475813</strain>
    </source>
</reference>
<dbReference type="Proteomes" id="UP000839688">
    <property type="component" value="Unassembled WGS sequence"/>
</dbReference>
<protein>
    <submittedName>
        <fullName evidence="1">YceK/YidQ family lipoprotein</fullName>
    </submittedName>
</protein>
<dbReference type="PROSITE" id="PS51257">
    <property type="entry name" value="PROKAR_LIPOPROTEIN"/>
    <property type="match status" value="1"/>
</dbReference>
<dbReference type="InterPro" id="IPR010780">
    <property type="entry name" value="DUF1375"/>
</dbReference>
<organism evidence="1">
    <name type="scientific">Salmonella enterica subsp. arizonae</name>
    <dbReference type="NCBI Taxonomy" id="59203"/>
    <lineage>
        <taxon>Bacteria</taxon>
        <taxon>Pseudomonadati</taxon>
        <taxon>Pseudomonadota</taxon>
        <taxon>Gammaproteobacteria</taxon>
        <taxon>Enterobacterales</taxon>
        <taxon>Enterobacteriaceae</taxon>
        <taxon>Salmonella</taxon>
    </lineage>
</organism>
<comment type="caution">
    <text evidence="1">The sequence shown here is derived from an EMBL/GenBank/DDBJ whole genome shotgun (WGS) entry which is preliminary data.</text>
</comment>
<dbReference type="EMBL" id="AAIVIG010000001">
    <property type="protein sequence ID" value="ECI4934576.1"/>
    <property type="molecule type" value="Genomic_DNA"/>
</dbReference>
<gene>
    <name evidence="1" type="ORF">DSQ81_01590</name>
</gene>